<proteinExistence type="predicted"/>
<keyword evidence="2" id="KW-1185">Reference proteome</keyword>
<name>A0A371HVX3_MUCPR</name>
<reference evidence="1" key="1">
    <citation type="submission" date="2018-05" db="EMBL/GenBank/DDBJ databases">
        <title>Draft genome of Mucuna pruriens seed.</title>
        <authorList>
            <person name="Nnadi N.E."/>
            <person name="Vos R."/>
            <person name="Hasami M.H."/>
            <person name="Devisetty U.K."/>
            <person name="Aguiy J.C."/>
        </authorList>
    </citation>
    <scope>NUCLEOTIDE SEQUENCE [LARGE SCALE GENOMIC DNA]</scope>
    <source>
        <strain evidence="1">JCA_2017</strain>
    </source>
</reference>
<feature type="non-terminal residue" evidence="1">
    <location>
        <position position="1"/>
    </location>
</feature>
<organism evidence="1 2">
    <name type="scientific">Mucuna pruriens</name>
    <name type="common">Velvet bean</name>
    <name type="synonym">Dolichos pruriens</name>
    <dbReference type="NCBI Taxonomy" id="157652"/>
    <lineage>
        <taxon>Eukaryota</taxon>
        <taxon>Viridiplantae</taxon>
        <taxon>Streptophyta</taxon>
        <taxon>Embryophyta</taxon>
        <taxon>Tracheophyta</taxon>
        <taxon>Spermatophyta</taxon>
        <taxon>Magnoliopsida</taxon>
        <taxon>eudicotyledons</taxon>
        <taxon>Gunneridae</taxon>
        <taxon>Pentapetalae</taxon>
        <taxon>rosids</taxon>
        <taxon>fabids</taxon>
        <taxon>Fabales</taxon>
        <taxon>Fabaceae</taxon>
        <taxon>Papilionoideae</taxon>
        <taxon>50 kb inversion clade</taxon>
        <taxon>NPAAA clade</taxon>
        <taxon>indigoferoid/millettioid clade</taxon>
        <taxon>Phaseoleae</taxon>
        <taxon>Mucuna</taxon>
    </lineage>
</organism>
<evidence type="ECO:0000313" key="1">
    <source>
        <dbReference type="EMBL" id="RDY06937.1"/>
    </source>
</evidence>
<dbReference type="OrthoDB" id="1986875at2759"/>
<dbReference type="EMBL" id="QJKJ01001577">
    <property type="protein sequence ID" value="RDY06937.1"/>
    <property type="molecule type" value="Genomic_DNA"/>
</dbReference>
<dbReference type="AlphaFoldDB" id="A0A371HVX3"/>
<protein>
    <submittedName>
        <fullName evidence="1">Uncharacterized protein</fullName>
    </submittedName>
</protein>
<evidence type="ECO:0000313" key="2">
    <source>
        <dbReference type="Proteomes" id="UP000257109"/>
    </source>
</evidence>
<gene>
    <name evidence="1" type="ORF">CR513_09010</name>
</gene>
<sequence>MCLNWEATNFNSSASNANASTSFIAFTVLVDDGKLPADLGSNAHVSSSSPQKSASFRRPLLKNPLLPPSVVTLSRRPRMMNSISLTGSPSLTIDRKLVMRYHVTIVQSHNLAYYHHSGLFVYLHVSNQKSKKDKPHNSYYYGKHNLSSVGTGKKPLTKCTVERKTEARLQASFQQVSLRSMASKYQTEPDIQSFSNLWHRQNRNEVNHEVTLSSGNTAQVVTPLLSDLPNVFSPSEPFFTPSLNDFDAFFLPRPGRGRGRESKLNLNFFIPLELDGIELFESISSNLHHPLYVRFRDSCFEISTIKIL</sequence>
<dbReference type="Proteomes" id="UP000257109">
    <property type="component" value="Unassembled WGS sequence"/>
</dbReference>
<accession>A0A371HVX3</accession>
<comment type="caution">
    <text evidence="1">The sequence shown here is derived from an EMBL/GenBank/DDBJ whole genome shotgun (WGS) entry which is preliminary data.</text>
</comment>